<proteinExistence type="predicted"/>
<reference evidence="3 4" key="1">
    <citation type="journal article" date="2016" name="Nat. Commun.">
        <title>Thousands of microbial genomes shed light on interconnected biogeochemical processes in an aquifer system.</title>
        <authorList>
            <person name="Anantharaman K."/>
            <person name="Brown C.T."/>
            <person name="Hug L.A."/>
            <person name="Sharon I."/>
            <person name="Castelle C.J."/>
            <person name="Probst A.J."/>
            <person name="Thomas B.C."/>
            <person name="Singh A."/>
            <person name="Wilkins M.J."/>
            <person name="Karaoz U."/>
            <person name="Brodie E.L."/>
            <person name="Williams K.H."/>
            <person name="Hubbard S.S."/>
            <person name="Banfield J.F."/>
        </authorList>
    </citation>
    <scope>NUCLEOTIDE SEQUENCE [LARGE SCALE GENOMIC DNA]</scope>
</reference>
<evidence type="ECO:0000259" key="2">
    <source>
        <dbReference type="PROSITE" id="PS51841"/>
    </source>
</evidence>
<name>A0A1F6Y306_9BACT</name>
<evidence type="ECO:0000256" key="1">
    <source>
        <dbReference type="SAM" id="Phobius"/>
    </source>
</evidence>
<evidence type="ECO:0000313" key="4">
    <source>
        <dbReference type="Proteomes" id="UP000177693"/>
    </source>
</evidence>
<keyword evidence="1" id="KW-0812">Transmembrane</keyword>
<accession>A0A1F6Y306</accession>
<sequence length="238" mass="26470">MLEINEIMYDLKTGSDEDREWVEIYNDSDVPMDLSSFRFFEADTSHKIKLVQGDANVPAKGYAIIAANSVKFKTDWPNFTGIVFDSSFSLSNDGEALMLKDKNLNIIDQYAYWSAFGGAGDGKSLQKITQTGNTVWVAARPTPGMENKIEKKTEIKPIAPVVKSRSIPEKVAVVQNEQKIPVENLAQNLPAQIVKTNNLPTFILILILLLGISVLVAHFIRKKRAVPAVGEDFKILDE</sequence>
<gene>
    <name evidence="3" type="ORF">A3I23_03150</name>
</gene>
<dbReference type="Pfam" id="PF00932">
    <property type="entry name" value="LTD"/>
    <property type="match status" value="1"/>
</dbReference>
<protein>
    <recommendedName>
        <fullName evidence="2">LTD domain-containing protein</fullName>
    </recommendedName>
</protein>
<dbReference type="InterPro" id="IPR036415">
    <property type="entry name" value="Lamin_tail_dom_sf"/>
</dbReference>
<keyword evidence="1" id="KW-0472">Membrane</keyword>
<dbReference type="InterPro" id="IPR001322">
    <property type="entry name" value="Lamin_tail_dom"/>
</dbReference>
<dbReference type="EMBL" id="MFVL01000028">
    <property type="protein sequence ID" value="OGJ00750.1"/>
    <property type="molecule type" value="Genomic_DNA"/>
</dbReference>
<feature type="transmembrane region" description="Helical" evidence="1">
    <location>
        <begin position="199"/>
        <end position="220"/>
    </location>
</feature>
<comment type="caution">
    <text evidence="3">The sequence shown here is derived from an EMBL/GenBank/DDBJ whole genome shotgun (WGS) entry which is preliminary data.</text>
</comment>
<dbReference type="Proteomes" id="UP000177693">
    <property type="component" value="Unassembled WGS sequence"/>
</dbReference>
<evidence type="ECO:0000313" key="3">
    <source>
        <dbReference type="EMBL" id="OGJ00750.1"/>
    </source>
</evidence>
<feature type="domain" description="LTD" evidence="2">
    <location>
        <begin position="1"/>
        <end position="114"/>
    </location>
</feature>
<dbReference type="PROSITE" id="PS51841">
    <property type="entry name" value="LTD"/>
    <property type="match status" value="1"/>
</dbReference>
<dbReference type="AlphaFoldDB" id="A0A1F6Y306"/>
<organism evidence="3 4">
    <name type="scientific">Candidatus Nomurabacteria bacterium RIFCSPLOWO2_02_FULL_40_67</name>
    <dbReference type="NCBI Taxonomy" id="1801787"/>
    <lineage>
        <taxon>Bacteria</taxon>
        <taxon>Candidatus Nomuraibacteriota</taxon>
    </lineage>
</organism>
<keyword evidence="1" id="KW-1133">Transmembrane helix</keyword>
<dbReference type="SUPFAM" id="SSF74853">
    <property type="entry name" value="Lamin A/C globular tail domain"/>
    <property type="match status" value="1"/>
</dbReference>